<name>A0ABS2Q719_9BACL</name>
<evidence type="ECO:0000313" key="1">
    <source>
        <dbReference type="EMBL" id="MBM7657593.1"/>
    </source>
</evidence>
<proteinExistence type="predicted"/>
<organism evidence="1 2">
    <name type="scientific">Sporolactobacillus spathodeae</name>
    <dbReference type="NCBI Taxonomy" id="1465502"/>
    <lineage>
        <taxon>Bacteria</taxon>
        <taxon>Bacillati</taxon>
        <taxon>Bacillota</taxon>
        <taxon>Bacilli</taxon>
        <taxon>Bacillales</taxon>
        <taxon>Sporolactobacillaceae</taxon>
        <taxon>Sporolactobacillus</taxon>
    </lineage>
</organism>
<sequence length="74" mass="8192">AAGAARLLKQTGICGVSLGSLFPQASRASAPFLVKNRILSYFFNTNKEGISNQIETPSFELFFKMVWNCCNHHI</sequence>
<accession>A0ABS2Q719</accession>
<keyword evidence="2" id="KW-1185">Reference proteome</keyword>
<gene>
    <name evidence="1" type="ORF">JOC27_001042</name>
</gene>
<feature type="non-terminal residue" evidence="1">
    <location>
        <position position="1"/>
    </location>
</feature>
<dbReference type="EMBL" id="JAFBEV010000007">
    <property type="protein sequence ID" value="MBM7657593.1"/>
    <property type="molecule type" value="Genomic_DNA"/>
</dbReference>
<evidence type="ECO:0000313" key="2">
    <source>
        <dbReference type="Proteomes" id="UP000823201"/>
    </source>
</evidence>
<reference evidence="1 2" key="1">
    <citation type="submission" date="2021-01" db="EMBL/GenBank/DDBJ databases">
        <title>Genomic Encyclopedia of Type Strains, Phase IV (KMG-IV): sequencing the most valuable type-strain genomes for metagenomic binning, comparative biology and taxonomic classification.</title>
        <authorList>
            <person name="Goeker M."/>
        </authorList>
    </citation>
    <scope>NUCLEOTIDE SEQUENCE [LARGE SCALE GENOMIC DNA]</scope>
    <source>
        <strain evidence="1 2">DSM 100968</strain>
    </source>
</reference>
<dbReference type="Proteomes" id="UP000823201">
    <property type="component" value="Unassembled WGS sequence"/>
</dbReference>
<protein>
    <submittedName>
        <fullName evidence="1">Uncharacterized protein</fullName>
    </submittedName>
</protein>
<comment type="caution">
    <text evidence="1">The sequence shown here is derived from an EMBL/GenBank/DDBJ whole genome shotgun (WGS) entry which is preliminary data.</text>
</comment>